<accession>A0A1K0GT10</accession>
<reference evidence="1 2" key="1">
    <citation type="submission" date="2016-09" db="EMBL/GenBank/DDBJ databases">
        <title>Couchioplanes caeruleus draft genome sequence.</title>
        <authorList>
            <person name="Sheehan J."/>
            <person name="Caffrey P."/>
        </authorList>
    </citation>
    <scope>NUCLEOTIDE SEQUENCE [LARGE SCALE GENOMIC DNA]</scope>
    <source>
        <strain evidence="1 2">DSM 43634</strain>
    </source>
</reference>
<dbReference type="InterPro" id="IPR035965">
    <property type="entry name" value="PAS-like_dom_sf"/>
</dbReference>
<evidence type="ECO:0000313" key="1">
    <source>
        <dbReference type="EMBL" id="OJF14356.1"/>
    </source>
</evidence>
<sequence length="68" mass="7532">MRSLAVHPAGVERTSDEGRLIVTKTDRKGIIQYANALFLELSAYPESQVGQPHHVIRHPGMPRVVSGR</sequence>
<evidence type="ECO:0000313" key="2">
    <source>
        <dbReference type="Proteomes" id="UP000182486"/>
    </source>
</evidence>
<evidence type="ECO:0008006" key="3">
    <source>
        <dbReference type="Google" id="ProtNLM"/>
    </source>
</evidence>
<gene>
    <name evidence="1" type="ORF">BG844_10220</name>
</gene>
<dbReference type="AlphaFoldDB" id="A0A1K0GT10"/>
<name>A0A1K0GT10_9ACTN</name>
<dbReference type="Proteomes" id="UP000182486">
    <property type="component" value="Unassembled WGS sequence"/>
</dbReference>
<keyword evidence="2" id="KW-1185">Reference proteome</keyword>
<protein>
    <recommendedName>
        <fullName evidence="3">PAS domain-containing protein</fullName>
    </recommendedName>
</protein>
<dbReference type="SUPFAM" id="SSF55785">
    <property type="entry name" value="PYP-like sensor domain (PAS domain)"/>
    <property type="match status" value="1"/>
</dbReference>
<dbReference type="RefSeq" id="WP_071804829.1">
    <property type="nucleotide sequence ID" value="NZ_MEIA01000101.1"/>
</dbReference>
<dbReference type="EMBL" id="MEIA01000101">
    <property type="protein sequence ID" value="OJF14356.1"/>
    <property type="molecule type" value="Genomic_DNA"/>
</dbReference>
<proteinExistence type="predicted"/>
<comment type="caution">
    <text evidence="1">The sequence shown here is derived from an EMBL/GenBank/DDBJ whole genome shotgun (WGS) entry which is preliminary data.</text>
</comment>
<organism evidence="1 2">
    <name type="scientific">Couchioplanes caeruleus subsp. caeruleus</name>
    <dbReference type="NCBI Taxonomy" id="56427"/>
    <lineage>
        <taxon>Bacteria</taxon>
        <taxon>Bacillati</taxon>
        <taxon>Actinomycetota</taxon>
        <taxon>Actinomycetes</taxon>
        <taxon>Micromonosporales</taxon>
        <taxon>Micromonosporaceae</taxon>
        <taxon>Couchioplanes</taxon>
    </lineage>
</organism>